<dbReference type="Proteomes" id="UP001309876">
    <property type="component" value="Unassembled WGS sequence"/>
</dbReference>
<feature type="domain" description="F-box" evidence="2">
    <location>
        <begin position="117"/>
        <end position="157"/>
    </location>
</feature>
<evidence type="ECO:0000256" key="1">
    <source>
        <dbReference type="SAM" id="MobiDB-lite"/>
    </source>
</evidence>
<feature type="region of interest" description="Disordered" evidence="1">
    <location>
        <begin position="1"/>
        <end position="61"/>
    </location>
</feature>
<proteinExistence type="predicted"/>
<dbReference type="SMART" id="SM00256">
    <property type="entry name" value="FBOX"/>
    <property type="match status" value="1"/>
</dbReference>
<gene>
    <name evidence="3" type="ORF">LTR05_000665</name>
</gene>
<sequence length="872" mass="100284">MGRQKGPGQMTFKVQPQVPAKRNMDQRQSGFGKSQLNQFNVRFKPNNDTGSGTLPSEVSNNENNVPITFACNKTTVGFTERREKSDAPPLKKRKVSRYPMNHSAVRLTSRKPVTAYVPIDAWSLIFRRCHPRFLIQARLVCRDFRDILKQQSIWREAREYIYGPSLPECPHDLHELEFAKLLVGRGCQIKGCTQRLTRKVYWAFMLRMCEQCFSEKTQRPDIDGKEAQQYVEFREKLEPEVRQTIPNHLAGLLPAGSMWAGKFSQVRPIDNETQMWRFQDDPGNYCVMKDEFEDLKRDFTQKVVTEPSYFLFWARLHWGRTKARIEIAKEFDGHDVMVKNTSQKLEKVDFFQDMAEGLDPPMTPAVLRKMAAYHRAIDTPNAASLRAWDGLKAKIDIPELRKQAEQLLKWERDDSGWRASIEDDLYDKLIIHRRRRHNEGDKPGPEANCCAEQQFVLDIANREVTNLIDIVHDEDVLLKLLDSVRCSYEAAPNKPQGLNGDGSTGQYRLLLDDARVVVTEILTPLATNKGPVRAKTITSSLRCMACTRTDCHRTFTFDGLMVHIRNKHADLVGEDLHFWRFAVPIQSRIRRYTEQLAWYHIPWPKTLPALPYHRRANPGLIWHPDEEQKYVSHCVEDEVHMFDRVEPIQDPTTNDDDFAGWVCKAVEILANTRLDSAAMIRIAFEYAARTLSRLHESDESGFDLTVAQLQEMEGAIKTRTQSNVEFKFKCGLCMKDPTKSASGRRPRETLHPQPLSLLVPHWQNKHSLLAHTAQRDFIYLPSDFELNQAMKQEDDKLESERRRVLLKNKKSKAGSGNASAGKNTKDPRAEALLEIPYIRDRFHMLFTPADGSEAADSSTDTSRLTSDGEDTD</sequence>
<feature type="compositionally biased region" description="Low complexity" evidence="1">
    <location>
        <begin position="856"/>
        <end position="865"/>
    </location>
</feature>
<dbReference type="InterPro" id="IPR036047">
    <property type="entry name" value="F-box-like_dom_sf"/>
</dbReference>
<feature type="region of interest" description="Disordered" evidence="1">
    <location>
        <begin position="806"/>
        <end position="828"/>
    </location>
</feature>
<dbReference type="EMBL" id="JAVRRJ010000001">
    <property type="protein sequence ID" value="KAK5090493.1"/>
    <property type="molecule type" value="Genomic_DNA"/>
</dbReference>
<feature type="region of interest" description="Disordered" evidence="1">
    <location>
        <begin position="848"/>
        <end position="872"/>
    </location>
</feature>
<dbReference type="Pfam" id="PF00646">
    <property type="entry name" value="F-box"/>
    <property type="match status" value="1"/>
</dbReference>
<organism evidence="3 4">
    <name type="scientific">Lithohypha guttulata</name>
    <dbReference type="NCBI Taxonomy" id="1690604"/>
    <lineage>
        <taxon>Eukaryota</taxon>
        <taxon>Fungi</taxon>
        <taxon>Dikarya</taxon>
        <taxon>Ascomycota</taxon>
        <taxon>Pezizomycotina</taxon>
        <taxon>Eurotiomycetes</taxon>
        <taxon>Chaetothyriomycetidae</taxon>
        <taxon>Chaetothyriales</taxon>
        <taxon>Trichomeriaceae</taxon>
        <taxon>Lithohypha</taxon>
    </lineage>
</organism>
<protein>
    <recommendedName>
        <fullName evidence="2">F-box domain-containing protein</fullName>
    </recommendedName>
</protein>
<dbReference type="InterPro" id="IPR001810">
    <property type="entry name" value="F-box_dom"/>
</dbReference>
<dbReference type="SUPFAM" id="SSF81383">
    <property type="entry name" value="F-box domain"/>
    <property type="match status" value="1"/>
</dbReference>
<keyword evidence="4" id="KW-1185">Reference proteome</keyword>
<evidence type="ECO:0000313" key="3">
    <source>
        <dbReference type="EMBL" id="KAK5090493.1"/>
    </source>
</evidence>
<evidence type="ECO:0000259" key="2">
    <source>
        <dbReference type="SMART" id="SM00256"/>
    </source>
</evidence>
<reference evidence="3 4" key="1">
    <citation type="submission" date="2023-08" db="EMBL/GenBank/DDBJ databases">
        <title>Black Yeasts Isolated from many extreme environments.</title>
        <authorList>
            <person name="Coleine C."/>
            <person name="Stajich J.E."/>
            <person name="Selbmann L."/>
        </authorList>
    </citation>
    <scope>NUCLEOTIDE SEQUENCE [LARGE SCALE GENOMIC DNA]</scope>
    <source>
        <strain evidence="3 4">CCFEE 5910</strain>
    </source>
</reference>
<name>A0AAN7T4V3_9EURO</name>
<comment type="caution">
    <text evidence="3">The sequence shown here is derived from an EMBL/GenBank/DDBJ whole genome shotgun (WGS) entry which is preliminary data.</text>
</comment>
<dbReference type="AlphaFoldDB" id="A0AAN7T4V3"/>
<evidence type="ECO:0000313" key="4">
    <source>
        <dbReference type="Proteomes" id="UP001309876"/>
    </source>
</evidence>
<feature type="compositionally biased region" description="Polar residues" evidence="1">
    <location>
        <begin position="26"/>
        <end position="61"/>
    </location>
</feature>
<accession>A0AAN7T4V3</accession>